<dbReference type="AlphaFoldDB" id="A0AAD2IXF2"/>
<protein>
    <submittedName>
        <fullName evidence="1">Uncharacterized protein</fullName>
    </submittedName>
</protein>
<dbReference type="EMBL" id="CYTK01000002">
    <property type="protein sequence ID" value="CUI76646.1"/>
    <property type="molecule type" value="Genomic_DNA"/>
</dbReference>
<sequence>MEWLQTEFGEHLRSVAEHTDEVHAHLHFCAVNPDGGNVKHLHPGFRAAKDAQTPKEQRLAYNTAMRAFQDRFWEHVAGPRLDSLVWGRAASAGRVASAGA</sequence>
<reference evidence="1 2" key="1">
    <citation type="submission" date="2015-09" db="EMBL/GenBank/DDBJ databases">
        <authorList>
            <consortium name="Pathogen Informatics"/>
        </authorList>
    </citation>
    <scope>NUCLEOTIDE SEQUENCE [LARGE SCALE GENOMIC DNA]</scope>
    <source>
        <strain evidence="1 2">2789STDY5608625</strain>
    </source>
</reference>
<accession>A0AAD2IXF2</accession>
<organism evidence="1 2">
    <name type="scientific">Achromobacter aegrifaciens</name>
    <dbReference type="NCBI Taxonomy" id="1287736"/>
    <lineage>
        <taxon>Bacteria</taxon>
        <taxon>Pseudomonadati</taxon>
        <taxon>Pseudomonadota</taxon>
        <taxon>Betaproteobacteria</taxon>
        <taxon>Burkholderiales</taxon>
        <taxon>Alcaligenaceae</taxon>
        <taxon>Achromobacter</taxon>
    </lineage>
</organism>
<evidence type="ECO:0000313" key="2">
    <source>
        <dbReference type="Proteomes" id="UP000044098"/>
    </source>
</evidence>
<gene>
    <name evidence="1" type="ORF">ERS370000_01584</name>
</gene>
<dbReference type="Proteomes" id="UP000044098">
    <property type="component" value="Unassembled WGS sequence"/>
</dbReference>
<evidence type="ECO:0000313" key="1">
    <source>
        <dbReference type="EMBL" id="CUI76646.1"/>
    </source>
</evidence>
<name>A0AAD2IXF2_ACHAE</name>
<dbReference type="Gene3D" id="3.30.930.30">
    <property type="match status" value="1"/>
</dbReference>
<comment type="caution">
    <text evidence="1">The sequence shown here is derived from an EMBL/GenBank/DDBJ whole genome shotgun (WGS) entry which is preliminary data.</text>
</comment>
<proteinExistence type="predicted"/>